<evidence type="ECO:0000256" key="2">
    <source>
        <dbReference type="ARBA" id="ARBA00022692"/>
    </source>
</evidence>
<keyword evidence="2 5" id="KW-0812">Transmembrane</keyword>
<accession>A0A565BSQ9</accession>
<feature type="transmembrane region" description="Helical" evidence="5">
    <location>
        <begin position="57"/>
        <end position="78"/>
    </location>
</feature>
<keyword evidence="8" id="KW-1185">Reference proteome</keyword>
<dbReference type="InterPro" id="IPR029020">
    <property type="entry name" value="Ammonium/urea_transptr"/>
</dbReference>
<name>A0A565BSQ9_9BRAS</name>
<dbReference type="Pfam" id="PF00909">
    <property type="entry name" value="Ammonium_transp"/>
    <property type="match status" value="1"/>
</dbReference>
<gene>
    <name evidence="7" type="ORF">ANE_LOCUS14861</name>
</gene>
<comment type="subcellular location">
    <subcellularLocation>
        <location evidence="1">Membrane</location>
        <topology evidence="1">Multi-pass membrane protein</topology>
    </subcellularLocation>
</comment>
<dbReference type="OrthoDB" id="534912at2759"/>
<dbReference type="EMBL" id="CABITT030000005">
    <property type="protein sequence ID" value="VVB04417.1"/>
    <property type="molecule type" value="Genomic_DNA"/>
</dbReference>
<feature type="domain" description="Ammonium transporter AmtB-like" evidence="6">
    <location>
        <begin position="13"/>
        <end position="95"/>
    </location>
</feature>
<dbReference type="SUPFAM" id="SSF111352">
    <property type="entry name" value="Ammonium transporter"/>
    <property type="match status" value="1"/>
</dbReference>
<dbReference type="InterPro" id="IPR024041">
    <property type="entry name" value="NH4_transpt_AmtB-like_dom"/>
</dbReference>
<evidence type="ECO:0000313" key="7">
    <source>
        <dbReference type="EMBL" id="VVB04417.1"/>
    </source>
</evidence>
<dbReference type="AlphaFoldDB" id="A0A565BSQ9"/>
<dbReference type="PANTHER" id="PTHR11730:SF121">
    <property type="entry name" value="AMMONIUM TRANSPORTER 1 MEMBER 1"/>
    <property type="match status" value="1"/>
</dbReference>
<dbReference type="PANTHER" id="PTHR11730">
    <property type="entry name" value="AMMONIUM TRANSPORTER"/>
    <property type="match status" value="1"/>
</dbReference>
<dbReference type="GO" id="GO:0005886">
    <property type="term" value="C:plasma membrane"/>
    <property type="evidence" value="ECO:0007669"/>
    <property type="project" value="TreeGrafter"/>
</dbReference>
<keyword evidence="4 5" id="KW-0472">Membrane</keyword>
<evidence type="ECO:0000313" key="8">
    <source>
        <dbReference type="Proteomes" id="UP000489600"/>
    </source>
</evidence>
<evidence type="ECO:0000256" key="4">
    <source>
        <dbReference type="ARBA" id="ARBA00023136"/>
    </source>
</evidence>
<evidence type="ECO:0000256" key="1">
    <source>
        <dbReference type="ARBA" id="ARBA00004141"/>
    </source>
</evidence>
<organism evidence="7 8">
    <name type="scientific">Arabis nemorensis</name>
    <dbReference type="NCBI Taxonomy" id="586526"/>
    <lineage>
        <taxon>Eukaryota</taxon>
        <taxon>Viridiplantae</taxon>
        <taxon>Streptophyta</taxon>
        <taxon>Embryophyta</taxon>
        <taxon>Tracheophyta</taxon>
        <taxon>Spermatophyta</taxon>
        <taxon>Magnoliopsida</taxon>
        <taxon>eudicotyledons</taxon>
        <taxon>Gunneridae</taxon>
        <taxon>Pentapetalae</taxon>
        <taxon>rosids</taxon>
        <taxon>malvids</taxon>
        <taxon>Brassicales</taxon>
        <taxon>Brassicaceae</taxon>
        <taxon>Arabideae</taxon>
        <taxon>Arabis</taxon>
    </lineage>
</organism>
<dbReference type="Proteomes" id="UP000489600">
    <property type="component" value="Unassembled WGS sequence"/>
</dbReference>
<dbReference type="Gene3D" id="1.10.3430.10">
    <property type="entry name" value="Ammonium transporter AmtB like domains"/>
    <property type="match status" value="1"/>
</dbReference>
<comment type="caution">
    <text evidence="7">The sequence shown here is derived from an EMBL/GenBank/DDBJ whole genome shotgun (WGS) entry which is preliminary data.</text>
</comment>
<sequence length="95" mass="10441">MIRSKLRNYTEGAGVWGLIFVGLFAKEKYVNEVYGASPGKHYGLFMGGGGKLLGAQLVQIVVIIGWVGATMGTLFFILKKIKLLRISEQDEMKGM</sequence>
<protein>
    <recommendedName>
        <fullName evidence="6">Ammonium transporter AmtB-like domain-containing protein</fullName>
    </recommendedName>
</protein>
<evidence type="ECO:0000256" key="5">
    <source>
        <dbReference type="SAM" id="Phobius"/>
    </source>
</evidence>
<dbReference type="GO" id="GO:0097272">
    <property type="term" value="P:ammonium homeostasis"/>
    <property type="evidence" value="ECO:0007669"/>
    <property type="project" value="TreeGrafter"/>
</dbReference>
<dbReference type="GO" id="GO:0008519">
    <property type="term" value="F:ammonium channel activity"/>
    <property type="evidence" value="ECO:0007669"/>
    <property type="project" value="InterPro"/>
</dbReference>
<proteinExistence type="predicted"/>
<evidence type="ECO:0000256" key="3">
    <source>
        <dbReference type="ARBA" id="ARBA00022989"/>
    </source>
</evidence>
<keyword evidence="3 5" id="KW-1133">Transmembrane helix</keyword>
<evidence type="ECO:0000259" key="6">
    <source>
        <dbReference type="Pfam" id="PF00909"/>
    </source>
</evidence>
<reference evidence="7" key="1">
    <citation type="submission" date="2019-07" db="EMBL/GenBank/DDBJ databases">
        <authorList>
            <person name="Dittberner H."/>
        </authorList>
    </citation>
    <scope>NUCLEOTIDE SEQUENCE [LARGE SCALE GENOMIC DNA]</scope>
</reference>